<dbReference type="GeneID" id="79829300"/>
<evidence type="ECO:0000313" key="2">
    <source>
        <dbReference type="EMBL" id="TDY72446.1"/>
    </source>
</evidence>
<sequence>MVYKPKHELSITKKREVANSAIQTNKHVIYGSHWVAGGLPHPVRLGRGSLPSYSPTPPILLAHKSLTSNLEPMDLNTINLKRFHLHYFSYLFLIFILSLPLTAGLVEDGYRLIFYFGGAMSFAIQMAILQLRFLPRKIPALAESGFPFFTVFLSFFLNLGILTALQVLKYPFEATSGFLIAYFVHLLFLVFASYFSGK</sequence>
<dbReference type="Proteomes" id="UP000294684">
    <property type="component" value="Unassembled WGS sequence"/>
</dbReference>
<feature type="transmembrane region" description="Helical" evidence="1">
    <location>
        <begin position="87"/>
        <end position="106"/>
    </location>
</feature>
<keyword evidence="1" id="KW-1133">Transmembrane helix</keyword>
<keyword evidence="1" id="KW-0812">Transmembrane</keyword>
<keyword evidence="1" id="KW-0472">Membrane</keyword>
<evidence type="ECO:0000313" key="3">
    <source>
        <dbReference type="Proteomes" id="UP000294684"/>
    </source>
</evidence>
<feature type="transmembrane region" description="Helical" evidence="1">
    <location>
        <begin position="174"/>
        <end position="195"/>
    </location>
</feature>
<proteinExistence type="predicted"/>
<dbReference type="OrthoDB" id="345749at2"/>
<keyword evidence="3" id="KW-1185">Reference proteome</keyword>
<gene>
    <name evidence="2" type="ORF">CLV96_1441</name>
</gene>
<comment type="caution">
    <text evidence="2">The sequence shown here is derived from an EMBL/GenBank/DDBJ whole genome shotgun (WGS) entry which is preliminary data.</text>
</comment>
<dbReference type="EMBL" id="SORO01000001">
    <property type="protein sequence ID" value="TDY72446.1"/>
    <property type="molecule type" value="Genomic_DNA"/>
</dbReference>
<dbReference type="RefSeq" id="WP_004785356.1">
    <property type="nucleotide sequence ID" value="NZ_SORO01000001.1"/>
</dbReference>
<name>A0A4R8MZN3_LEPME</name>
<protein>
    <submittedName>
        <fullName evidence="2">Uncharacterized protein</fullName>
    </submittedName>
</protein>
<evidence type="ECO:0000256" key="1">
    <source>
        <dbReference type="SAM" id="Phobius"/>
    </source>
</evidence>
<dbReference type="AlphaFoldDB" id="A0A4R8MZN3"/>
<feature type="transmembrane region" description="Helical" evidence="1">
    <location>
        <begin position="112"/>
        <end position="134"/>
    </location>
</feature>
<organism evidence="2 3">
    <name type="scientific">Leptospira meyeri</name>
    <dbReference type="NCBI Taxonomy" id="29508"/>
    <lineage>
        <taxon>Bacteria</taxon>
        <taxon>Pseudomonadati</taxon>
        <taxon>Spirochaetota</taxon>
        <taxon>Spirochaetia</taxon>
        <taxon>Leptospirales</taxon>
        <taxon>Leptospiraceae</taxon>
        <taxon>Leptospira</taxon>
    </lineage>
</organism>
<dbReference type="STRING" id="1193051.LEP1GSC017_2514"/>
<reference evidence="2 3" key="1">
    <citation type="submission" date="2019-03" db="EMBL/GenBank/DDBJ databases">
        <title>Genomic Encyclopedia of Archaeal and Bacterial Type Strains, Phase II (KMG-II): from individual species to whole genera.</title>
        <authorList>
            <person name="Goeker M."/>
        </authorList>
    </citation>
    <scope>NUCLEOTIDE SEQUENCE [LARGE SCALE GENOMIC DNA]</scope>
    <source>
        <strain evidence="2 3">DSM 21537</strain>
    </source>
</reference>
<feature type="transmembrane region" description="Helical" evidence="1">
    <location>
        <begin position="146"/>
        <end position="168"/>
    </location>
</feature>
<accession>A0A4R8MZN3</accession>